<dbReference type="Proteomes" id="UP001596254">
    <property type="component" value="Unassembled WGS sequence"/>
</dbReference>
<evidence type="ECO:0000313" key="1">
    <source>
        <dbReference type="EMBL" id="MFC6206399.1"/>
    </source>
</evidence>
<dbReference type="Pfam" id="PF19503">
    <property type="entry name" value="DUF6037"/>
    <property type="match status" value="1"/>
</dbReference>
<accession>A0ABW1SPH7</accession>
<dbReference type="EMBL" id="JBHSSK010000007">
    <property type="protein sequence ID" value="MFC6206399.1"/>
    <property type="molecule type" value="Genomic_DNA"/>
</dbReference>
<gene>
    <name evidence="1" type="ORF">ACFP1G_02765</name>
</gene>
<name>A0ABW1SPH7_9LACO</name>
<protein>
    <submittedName>
        <fullName evidence="1">DUF6037 family protein</fullName>
    </submittedName>
</protein>
<dbReference type="InterPro" id="IPR046100">
    <property type="entry name" value="DUF6037"/>
</dbReference>
<evidence type="ECO:0000313" key="2">
    <source>
        <dbReference type="Proteomes" id="UP001596254"/>
    </source>
</evidence>
<sequence>MAYKVKFYRLASEVFQGNDSFEFSYNSLRFTLLYGINPHNEEKHCLIFIKFNTQQELLLDIDGMFRVETSLPTRFKEIREFFEVPYSRNGNGFNLFNLYKDIDANIRVASKRKQNRSQVTHSYHFPNPDAIYYHGLIRHDVNGDGHNVSVGNRDKTRHLLPDLYEMIKTKNVSVRYTDERNDAFSETKTRFLQDINKHK</sequence>
<proteinExistence type="predicted"/>
<dbReference type="RefSeq" id="WP_125692003.1">
    <property type="nucleotide sequence ID" value="NZ_JBHSSK010000007.1"/>
</dbReference>
<reference evidence="2" key="1">
    <citation type="journal article" date="2019" name="Int. J. Syst. Evol. Microbiol.">
        <title>The Global Catalogue of Microorganisms (GCM) 10K type strain sequencing project: providing services to taxonomists for standard genome sequencing and annotation.</title>
        <authorList>
            <consortium name="The Broad Institute Genomics Platform"/>
            <consortium name="The Broad Institute Genome Sequencing Center for Infectious Disease"/>
            <person name="Wu L."/>
            <person name="Ma J."/>
        </authorList>
    </citation>
    <scope>NUCLEOTIDE SEQUENCE [LARGE SCALE GENOMIC DNA]</scope>
    <source>
        <strain evidence="2">CCM 8905</strain>
    </source>
</reference>
<comment type="caution">
    <text evidence="1">The sequence shown here is derived from an EMBL/GenBank/DDBJ whole genome shotgun (WGS) entry which is preliminary data.</text>
</comment>
<organism evidence="1 2">
    <name type="scientific">Levilactobacillus tongjiangensis</name>
    <dbReference type="NCBI Taxonomy" id="2486023"/>
    <lineage>
        <taxon>Bacteria</taxon>
        <taxon>Bacillati</taxon>
        <taxon>Bacillota</taxon>
        <taxon>Bacilli</taxon>
        <taxon>Lactobacillales</taxon>
        <taxon>Lactobacillaceae</taxon>
        <taxon>Levilactobacillus</taxon>
    </lineage>
</organism>
<keyword evidence="2" id="KW-1185">Reference proteome</keyword>